<gene>
    <name evidence="10" type="ORF">ACH46_11850</name>
</gene>
<dbReference type="InterPro" id="IPR009091">
    <property type="entry name" value="RCC1/BLIP-II"/>
</dbReference>
<dbReference type="PROSITE" id="PS00108">
    <property type="entry name" value="PROTEIN_KINASE_ST"/>
    <property type="match status" value="1"/>
</dbReference>
<evidence type="ECO:0000259" key="9">
    <source>
        <dbReference type="PROSITE" id="PS50011"/>
    </source>
</evidence>
<evidence type="ECO:0000256" key="3">
    <source>
        <dbReference type="ARBA" id="ARBA00022679"/>
    </source>
</evidence>
<reference evidence="11" key="1">
    <citation type="submission" date="2015-06" db="EMBL/GenBank/DDBJ databases">
        <title>Complete genome sequence and metabolic analysis of phthalate degradation pathway in Gordonia sp. QH-11.</title>
        <authorList>
            <person name="Jin D."/>
            <person name="Kong X."/>
            <person name="Bai Z."/>
        </authorList>
    </citation>
    <scope>NUCLEOTIDE SEQUENCE [LARGE SCALE GENOMIC DNA]</scope>
    <source>
        <strain evidence="11">QH-11</strain>
    </source>
</reference>
<dbReference type="AlphaFoldDB" id="A0A0N9MRI1"/>
<keyword evidence="8" id="KW-0472">Membrane</keyword>
<accession>A0A0N9MRI1</accession>
<dbReference type="PANTHER" id="PTHR43289:SF6">
    <property type="entry name" value="SERINE_THREONINE-PROTEIN KINASE NEKL-3"/>
    <property type="match status" value="1"/>
</dbReference>
<dbReference type="Pfam" id="PF00415">
    <property type="entry name" value="RCC1"/>
    <property type="match status" value="5"/>
</dbReference>
<feature type="transmembrane region" description="Helical" evidence="8">
    <location>
        <begin position="409"/>
        <end position="431"/>
    </location>
</feature>
<dbReference type="InterPro" id="IPR008271">
    <property type="entry name" value="Ser/Thr_kinase_AS"/>
</dbReference>
<evidence type="ECO:0000313" key="11">
    <source>
        <dbReference type="Proteomes" id="UP000063789"/>
    </source>
</evidence>
<feature type="compositionally biased region" description="Low complexity" evidence="7">
    <location>
        <begin position="283"/>
        <end position="301"/>
    </location>
</feature>
<dbReference type="Gene3D" id="3.30.200.20">
    <property type="entry name" value="Phosphorylase Kinase, domain 1"/>
    <property type="match status" value="1"/>
</dbReference>
<keyword evidence="4" id="KW-0547">Nucleotide-binding</keyword>
<evidence type="ECO:0000256" key="7">
    <source>
        <dbReference type="SAM" id="MobiDB-lite"/>
    </source>
</evidence>
<proteinExistence type="predicted"/>
<keyword evidence="8" id="KW-0812">Transmembrane</keyword>
<organism evidence="10 11">
    <name type="scientific">Gordonia phthalatica</name>
    <dbReference type="NCBI Taxonomy" id="1136941"/>
    <lineage>
        <taxon>Bacteria</taxon>
        <taxon>Bacillati</taxon>
        <taxon>Actinomycetota</taxon>
        <taxon>Actinomycetes</taxon>
        <taxon>Mycobacteriales</taxon>
        <taxon>Gordoniaceae</taxon>
        <taxon>Gordonia</taxon>
    </lineage>
</organism>
<dbReference type="InterPro" id="IPR000719">
    <property type="entry name" value="Prot_kinase_dom"/>
</dbReference>
<evidence type="ECO:0000256" key="4">
    <source>
        <dbReference type="ARBA" id="ARBA00022741"/>
    </source>
</evidence>
<dbReference type="CDD" id="cd14014">
    <property type="entry name" value="STKc_PknB_like"/>
    <property type="match status" value="1"/>
</dbReference>
<dbReference type="PANTHER" id="PTHR43289">
    <property type="entry name" value="MITOGEN-ACTIVATED PROTEIN KINASE KINASE KINASE 20-RELATED"/>
    <property type="match status" value="1"/>
</dbReference>
<dbReference type="PRINTS" id="PR00633">
    <property type="entry name" value="RCCNDNSATION"/>
</dbReference>
<sequence length="807" mass="83575">MPAQPGSHIAGYRVISLLGSGGMGDVYVVENESLKRQEAMKVISVGGASNDDFQQRFTNEARTAASLDHPSIITVHSYGVADGMPWFTMSYVKGKDLASAPLTPADAVTVIEQVASGLDYAHARTVVHRDIKPANIVVTRTDDGGVDRAVMLDFGIAKLADSPQLTAVNSVVGTAAYTAPEIISGQAASAKSDQYSLACTAYQLFAGTAPFKADTTTALMMAHVQQPPPALGQARPDLAALGPVLQRAMSKDPNARYANCRAFAEDLRRALGQTQAGTATSVAGVATMPPTPSSGPSSVPGMMPPSNPGTPHYASQPGMTPPPQTGAPHFAGQPYSSQPGMTPPPQTAAPQYGSQQYTSAPGMTPPPGYQGQPSQPGMAVPPGVPPYPPGGGFQPAWGAQPAKKSKKGLWIALAAAAVLIVAIAGAAVALWPKGDDGPPPVAHPNMQLVTDSLTSCAVKDALLYCWGNNDAGQIGDGSTSQQNTPVKVPGLKDVTAVSIGAYKAKSDKYLATTCAVAEGDVYCWGSNYYSQTGDGAESERHVPAKVPGLPKMTAVSTDFGSTCAISEDEEVYCWGAGEFGQIGTGDTSTRVAKPVKVSSLSGIKSIDSGGGTVCAVNGSGELYCWGYNSRGQIGDGTTVQRNTPVKVQNLTDVTAVTIGTAYDSDEKLLINTCAIASGKVSCWGADSSLLPEQKLTPTVINGIENAQVISINVSTACAVSDGQVWCWGNNKFGQVGNNEESETTVQAPTRVTTLEGDIKWVTTGMSATCAGTDRNEEVHCWGSSQNGQIGNPGAASEKQLQPLKVSF</sequence>
<dbReference type="STRING" id="1136941.ACH46_11850"/>
<keyword evidence="8" id="KW-1133">Transmembrane helix</keyword>
<evidence type="ECO:0000313" key="10">
    <source>
        <dbReference type="EMBL" id="ALG85048.1"/>
    </source>
</evidence>
<dbReference type="PROSITE" id="PS50012">
    <property type="entry name" value="RCC1_3"/>
    <property type="match status" value="5"/>
</dbReference>
<dbReference type="EMBL" id="CP011853">
    <property type="protein sequence ID" value="ALG85048.1"/>
    <property type="molecule type" value="Genomic_DNA"/>
</dbReference>
<dbReference type="InterPro" id="IPR000408">
    <property type="entry name" value="Reg_chr_condens"/>
</dbReference>
<evidence type="ECO:0000256" key="8">
    <source>
        <dbReference type="SAM" id="Phobius"/>
    </source>
</evidence>
<dbReference type="GO" id="GO:0004674">
    <property type="term" value="F:protein serine/threonine kinase activity"/>
    <property type="evidence" value="ECO:0007669"/>
    <property type="project" value="UniProtKB-KW"/>
</dbReference>
<dbReference type="PROSITE" id="PS50011">
    <property type="entry name" value="PROTEIN_KINASE_DOM"/>
    <property type="match status" value="1"/>
</dbReference>
<dbReference type="PATRIC" id="fig|1136941.3.peg.2413"/>
<dbReference type="SUPFAM" id="SSF56112">
    <property type="entry name" value="Protein kinase-like (PK-like)"/>
    <property type="match status" value="1"/>
</dbReference>
<name>A0A0N9MRI1_9ACTN</name>
<dbReference type="SUPFAM" id="SSF50985">
    <property type="entry name" value="RCC1/BLIP-II"/>
    <property type="match status" value="1"/>
</dbReference>
<keyword evidence="5" id="KW-0418">Kinase</keyword>
<keyword evidence="3" id="KW-0808">Transferase</keyword>
<evidence type="ECO:0000256" key="1">
    <source>
        <dbReference type="ARBA" id="ARBA00012513"/>
    </source>
</evidence>
<evidence type="ECO:0000256" key="5">
    <source>
        <dbReference type="ARBA" id="ARBA00022777"/>
    </source>
</evidence>
<feature type="region of interest" description="Disordered" evidence="7">
    <location>
        <begin position="283"/>
        <end position="400"/>
    </location>
</feature>
<dbReference type="Gene3D" id="2.130.10.30">
    <property type="entry name" value="Regulator of chromosome condensation 1/beta-lactamase-inhibitor protein II"/>
    <property type="match status" value="2"/>
</dbReference>
<evidence type="ECO:0000256" key="6">
    <source>
        <dbReference type="ARBA" id="ARBA00022840"/>
    </source>
</evidence>
<feature type="compositionally biased region" description="Low complexity" evidence="7">
    <location>
        <begin position="369"/>
        <end position="381"/>
    </location>
</feature>
<dbReference type="OrthoDB" id="9796385at2"/>
<dbReference type="GO" id="GO:0005524">
    <property type="term" value="F:ATP binding"/>
    <property type="evidence" value="ECO:0007669"/>
    <property type="project" value="UniProtKB-KW"/>
</dbReference>
<dbReference type="SMART" id="SM00220">
    <property type="entry name" value="S_TKc"/>
    <property type="match status" value="1"/>
</dbReference>
<feature type="compositionally biased region" description="Polar residues" evidence="7">
    <location>
        <begin position="348"/>
        <end position="361"/>
    </location>
</feature>
<feature type="domain" description="Protein kinase" evidence="9">
    <location>
        <begin position="12"/>
        <end position="271"/>
    </location>
</feature>
<protein>
    <recommendedName>
        <fullName evidence="1">non-specific serine/threonine protein kinase</fullName>
        <ecNumber evidence="1">2.7.11.1</ecNumber>
    </recommendedName>
</protein>
<evidence type="ECO:0000256" key="2">
    <source>
        <dbReference type="ARBA" id="ARBA00022527"/>
    </source>
</evidence>
<keyword evidence="6" id="KW-0067">ATP-binding</keyword>
<dbReference type="EC" id="2.7.11.1" evidence="1"/>
<dbReference type="KEGG" id="goq:ACH46_11850"/>
<keyword evidence="11" id="KW-1185">Reference proteome</keyword>
<dbReference type="InterPro" id="IPR011009">
    <property type="entry name" value="Kinase-like_dom_sf"/>
</dbReference>
<reference evidence="10 11" key="2">
    <citation type="journal article" date="2017" name="Int. J. Syst. Evol. Microbiol.">
        <title>Gordonia phthalatica sp. nov., a di-n-butyl phthalate-degrading bacterium isolated from activated sludge.</title>
        <authorList>
            <person name="Jin D."/>
            <person name="Kong X."/>
            <person name="Jia M."/>
            <person name="Yu X."/>
            <person name="Wang X."/>
            <person name="Zhuang X."/>
            <person name="Deng Y."/>
            <person name="Bai Z."/>
        </authorList>
    </citation>
    <scope>NUCLEOTIDE SEQUENCE [LARGE SCALE GENOMIC DNA]</scope>
    <source>
        <strain evidence="10 11">QH-11</strain>
    </source>
</reference>
<dbReference type="Gene3D" id="1.10.510.10">
    <property type="entry name" value="Transferase(Phosphotransferase) domain 1"/>
    <property type="match status" value="1"/>
</dbReference>
<dbReference type="Pfam" id="PF00069">
    <property type="entry name" value="Pkinase"/>
    <property type="match status" value="1"/>
</dbReference>
<keyword evidence="2" id="KW-0723">Serine/threonine-protein kinase</keyword>
<dbReference type="Proteomes" id="UP000063789">
    <property type="component" value="Chromosome"/>
</dbReference>